<dbReference type="Gramene" id="PNT67091">
    <property type="protein sequence ID" value="PNT67091"/>
    <property type="gene ID" value="BRADI_3g20683v3"/>
</dbReference>
<organism evidence="1">
    <name type="scientific">Brachypodium distachyon</name>
    <name type="common">Purple false brome</name>
    <name type="synonym">Trachynia distachya</name>
    <dbReference type="NCBI Taxonomy" id="15368"/>
    <lineage>
        <taxon>Eukaryota</taxon>
        <taxon>Viridiplantae</taxon>
        <taxon>Streptophyta</taxon>
        <taxon>Embryophyta</taxon>
        <taxon>Tracheophyta</taxon>
        <taxon>Spermatophyta</taxon>
        <taxon>Magnoliopsida</taxon>
        <taxon>Liliopsida</taxon>
        <taxon>Poales</taxon>
        <taxon>Poaceae</taxon>
        <taxon>BOP clade</taxon>
        <taxon>Pooideae</taxon>
        <taxon>Stipodae</taxon>
        <taxon>Brachypodieae</taxon>
        <taxon>Brachypodium</taxon>
    </lineage>
</organism>
<evidence type="ECO:0000313" key="3">
    <source>
        <dbReference type="Proteomes" id="UP000008810"/>
    </source>
</evidence>
<reference evidence="1" key="2">
    <citation type="submission" date="2017-06" db="EMBL/GenBank/DDBJ databases">
        <title>WGS assembly of Brachypodium distachyon.</title>
        <authorList>
            <consortium name="The International Brachypodium Initiative"/>
            <person name="Lucas S."/>
            <person name="Harmon-Smith M."/>
            <person name="Lail K."/>
            <person name="Tice H."/>
            <person name="Grimwood J."/>
            <person name="Bruce D."/>
            <person name="Barry K."/>
            <person name="Shu S."/>
            <person name="Lindquist E."/>
            <person name="Wang M."/>
            <person name="Pitluck S."/>
            <person name="Vogel J.P."/>
            <person name="Garvin D.F."/>
            <person name="Mockler T.C."/>
            <person name="Schmutz J."/>
            <person name="Rokhsar D."/>
            <person name="Bevan M.W."/>
        </authorList>
    </citation>
    <scope>NUCLEOTIDE SEQUENCE</scope>
    <source>
        <strain evidence="1">Bd21</strain>
    </source>
</reference>
<evidence type="ECO:0000313" key="1">
    <source>
        <dbReference type="EMBL" id="PNT67091.1"/>
    </source>
</evidence>
<name>A0A2K2CYJ3_BRADI</name>
<accession>A0A2K2CYJ3</accession>
<dbReference type="Proteomes" id="UP000008810">
    <property type="component" value="Chromosome 3"/>
</dbReference>
<protein>
    <submittedName>
        <fullName evidence="1 2">Uncharacterized protein</fullName>
    </submittedName>
</protein>
<gene>
    <name evidence="1" type="ORF">BRADI_3g20683v3</name>
</gene>
<dbReference type="EnsemblPlants" id="PNT67091">
    <property type="protein sequence ID" value="PNT67091"/>
    <property type="gene ID" value="BRADI_3g20683v3"/>
</dbReference>
<proteinExistence type="predicted"/>
<reference evidence="2" key="3">
    <citation type="submission" date="2018-08" db="UniProtKB">
        <authorList>
            <consortium name="EnsemblPlants"/>
        </authorList>
    </citation>
    <scope>IDENTIFICATION</scope>
    <source>
        <strain evidence="2">cv. Bd21</strain>
    </source>
</reference>
<dbReference type="EMBL" id="CM000882">
    <property type="protein sequence ID" value="PNT67091.1"/>
    <property type="molecule type" value="Genomic_DNA"/>
</dbReference>
<keyword evidence="3" id="KW-1185">Reference proteome</keyword>
<reference evidence="1 2" key="1">
    <citation type="journal article" date="2010" name="Nature">
        <title>Genome sequencing and analysis of the model grass Brachypodium distachyon.</title>
        <authorList>
            <consortium name="International Brachypodium Initiative"/>
        </authorList>
    </citation>
    <scope>NUCLEOTIDE SEQUENCE [LARGE SCALE GENOMIC DNA]</scope>
    <source>
        <strain evidence="1 2">Bd21</strain>
    </source>
</reference>
<evidence type="ECO:0000313" key="2">
    <source>
        <dbReference type="EnsemblPlants" id="PNT67091"/>
    </source>
</evidence>
<sequence length="51" mass="5666">MEETLVVPGAGMAKTLTTADRRAINWSVSGGMHISCDNYQTVLKEIERKKQ</sequence>
<dbReference type="AlphaFoldDB" id="A0A2K2CYJ3"/>
<dbReference type="InParanoid" id="A0A2K2CYJ3"/>